<dbReference type="OrthoDB" id="1078132at2"/>
<dbReference type="Pfam" id="PF01553">
    <property type="entry name" value="Acyltransferase"/>
    <property type="match status" value="1"/>
</dbReference>
<evidence type="ECO:0000259" key="1">
    <source>
        <dbReference type="Pfam" id="PF01553"/>
    </source>
</evidence>
<gene>
    <name evidence="2" type="ORF">EIB73_00755</name>
</gene>
<name>A0A3G8XT12_9FLAO</name>
<accession>A0A3G8XT12</accession>
<proteinExistence type="predicted"/>
<keyword evidence="2" id="KW-0808">Transferase</keyword>
<dbReference type="EMBL" id="CP034159">
    <property type="protein sequence ID" value="AZI31791.1"/>
    <property type="molecule type" value="Genomic_DNA"/>
</dbReference>
<dbReference type="PANTHER" id="PTHR30068">
    <property type="entry name" value="URONATE ISOMERASE"/>
    <property type="match status" value="1"/>
</dbReference>
<evidence type="ECO:0000313" key="2">
    <source>
        <dbReference type="EMBL" id="AZI31791.1"/>
    </source>
</evidence>
<feature type="domain" description="Phospholipid/glycerol acyltransferase" evidence="1">
    <location>
        <begin position="78"/>
        <end position="224"/>
    </location>
</feature>
<dbReference type="Proteomes" id="UP000270185">
    <property type="component" value="Chromosome"/>
</dbReference>
<dbReference type="GO" id="GO:0019698">
    <property type="term" value="P:D-galacturonate catabolic process"/>
    <property type="evidence" value="ECO:0007669"/>
    <property type="project" value="TreeGrafter"/>
</dbReference>
<keyword evidence="2" id="KW-0012">Acyltransferase</keyword>
<dbReference type="AlphaFoldDB" id="A0A3G8XT12"/>
<dbReference type="PANTHER" id="PTHR30068:SF3">
    <property type="entry name" value="PHOSPHOLIPID_GLYCEROL ACYLTRANSFERASE DOMAIN-CONTAINING PROTEIN"/>
    <property type="match status" value="1"/>
</dbReference>
<dbReference type="RefSeq" id="WP_125021688.1">
    <property type="nucleotide sequence ID" value="NZ_CP034159.1"/>
</dbReference>
<dbReference type="InterPro" id="IPR002123">
    <property type="entry name" value="Plipid/glycerol_acylTrfase"/>
</dbReference>
<keyword evidence="3" id="KW-1185">Reference proteome</keyword>
<evidence type="ECO:0000313" key="3">
    <source>
        <dbReference type="Proteomes" id="UP000270185"/>
    </source>
</evidence>
<dbReference type="GO" id="GO:0016746">
    <property type="term" value="F:acyltransferase activity"/>
    <property type="evidence" value="ECO:0007669"/>
    <property type="project" value="UniProtKB-KW"/>
</dbReference>
<dbReference type="KEGG" id="ccas:EIB73_00755"/>
<protein>
    <submittedName>
        <fullName evidence="2">1-acyl-sn-glycerol-3-phosphate acyltransferase</fullName>
    </submittedName>
</protein>
<organism evidence="2 3">
    <name type="scientific">Kaistella carnis</name>
    <dbReference type="NCBI Taxonomy" id="1241979"/>
    <lineage>
        <taxon>Bacteria</taxon>
        <taxon>Pseudomonadati</taxon>
        <taxon>Bacteroidota</taxon>
        <taxon>Flavobacteriia</taxon>
        <taxon>Flavobacteriales</taxon>
        <taxon>Weeksellaceae</taxon>
        <taxon>Chryseobacterium group</taxon>
        <taxon>Kaistella</taxon>
    </lineage>
</organism>
<reference evidence="3" key="1">
    <citation type="submission" date="2018-11" db="EMBL/GenBank/DDBJ databases">
        <title>Proposal to divide the Flavobacteriaceae and reorganize its genera based on Amino Acid Identity values calculated from whole genome sequences.</title>
        <authorList>
            <person name="Nicholson A.C."/>
            <person name="Gulvik C.A."/>
            <person name="Whitney A.M."/>
            <person name="Humrighouse B.W."/>
            <person name="Bell M."/>
            <person name="Holmes B."/>
            <person name="Steigerwalt A.G."/>
            <person name="Villarma A."/>
            <person name="Sheth M."/>
            <person name="Batra D."/>
            <person name="Pryor J."/>
            <person name="Bernardet J.-F."/>
            <person name="Hugo C."/>
            <person name="Kampfer P."/>
            <person name="Newman J.D."/>
            <person name="McQuiston J.R."/>
        </authorList>
    </citation>
    <scope>NUCLEOTIDE SEQUENCE [LARGE SCALE GENOMIC DNA]</scope>
    <source>
        <strain evidence="3">G0081</strain>
    </source>
</reference>
<dbReference type="SUPFAM" id="SSF69593">
    <property type="entry name" value="Glycerol-3-phosphate (1)-acyltransferase"/>
    <property type="match status" value="1"/>
</dbReference>
<dbReference type="GO" id="GO:0042840">
    <property type="term" value="P:D-glucuronate catabolic process"/>
    <property type="evidence" value="ECO:0007669"/>
    <property type="project" value="TreeGrafter"/>
</dbReference>
<sequence length="373" mass="43187">MKEKFDSIRFYHPEEVNPAIRFIMRHPMMKLLLNYSLPNISDEKIQQIVGDINSIEDFQNVIIYPSIKNVLKESSDGFTISGAENLNKKDSYLFISNHRDILLDTCLLNFALLEKGLNLTASAIGDNLVERDLYLILAKLNRNFFVKRSAGPRELLENSKLLSEYIFQLLTNENRSVWIAQREGRAKDGNDFTQAGVLKMISMFDAQSKPCQYFKKLKVVPVSISYELDPTDKLKVEKMCADDQNQEKHKNEDFLNIMTGISGQKKRIHLHFGKIEDEIYTDIENSVSNSNKQIKELAEVLTKKIVEGYKLWPSNYIAADLLKNTTIYSKYYTEKEKQFFIKRMNLSIVKDNSCMNQALLEMYANPVFNKQNL</sequence>